<dbReference type="InterPro" id="IPR013078">
    <property type="entry name" value="His_Pase_superF_clade-1"/>
</dbReference>
<evidence type="ECO:0000313" key="1">
    <source>
        <dbReference type="EMBL" id="SVB40913.1"/>
    </source>
</evidence>
<dbReference type="PROSITE" id="PS00175">
    <property type="entry name" value="PG_MUTASE"/>
    <property type="match status" value="1"/>
</dbReference>
<reference evidence="1" key="1">
    <citation type="submission" date="2018-05" db="EMBL/GenBank/DDBJ databases">
        <authorList>
            <person name="Lanie J.A."/>
            <person name="Ng W.-L."/>
            <person name="Kazmierczak K.M."/>
            <person name="Andrzejewski T.M."/>
            <person name="Davidsen T.M."/>
            <person name="Wayne K.J."/>
            <person name="Tettelin H."/>
            <person name="Glass J.I."/>
            <person name="Rusch D."/>
            <person name="Podicherti R."/>
            <person name="Tsui H.-C.T."/>
            <person name="Winkler M.E."/>
        </authorList>
    </citation>
    <scope>NUCLEOTIDE SEQUENCE</scope>
</reference>
<name>A0A382DTC3_9ZZZZ</name>
<dbReference type="GO" id="GO:0005829">
    <property type="term" value="C:cytosol"/>
    <property type="evidence" value="ECO:0007669"/>
    <property type="project" value="TreeGrafter"/>
</dbReference>
<dbReference type="GO" id="GO:0016791">
    <property type="term" value="F:phosphatase activity"/>
    <property type="evidence" value="ECO:0007669"/>
    <property type="project" value="TreeGrafter"/>
</dbReference>
<dbReference type="InterPro" id="IPR050275">
    <property type="entry name" value="PGM_Phosphatase"/>
</dbReference>
<sequence length="222" mass="25450">MRIVIVRHGQSVANAQGRWQGQLDYELSQEGEIQAEKLKQRFITEKFAPDLIYASPLKRALRTAEITFPEKKVFTIDDLKEGGAGVFEGKTMDELRVEYPEAVATFERTRTFNAVPESESRYELRKRAKTAVDFFIKGHNHDDEMAVFTHSGTMMFIIAVIMGTSRVWSLRIPNTSVFDFRIDPNSWDTVDPIGGMRQGARSFEIRRFADSTHLYLPHDLNS</sequence>
<dbReference type="CDD" id="cd07067">
    <property type="entry name" value="HP_PGM_like"/>
    <property type="match status" value="1"/>
</dbReference>
<dbReference type="Pfam" id="PF00300">
    <property type="entry name" value="His_Phos_1"/>
    <property type="match status" value="1"/>
</dbReference>
<dbReference type="InterPro" id="IPR001345">
    <property type="entry name" value="PG/BPGM_mutase_AS"/>
</dbReference>
<dbReference type="SMART" id="SM00855">
    <property type="entry name" value="PGAM"/>
    <property type="match status" value="1"/>
</dbReference>
<protein>
    <recommendedName>
        <fullName evidence="2">Histidine phosphatase family protein</fullName>
    </recommendedName>
</protein>
<dbReference type="SUPFAM" id="SSF53254">
    <property type="entry name" value="Phosphoglycerate mutase-like"/>
    <property type="match status" value="1"/>
</dbReference>
<dbReference type="InterPro" id="IPR029033">
    <property type="entry name" value="His_PPase_superfam"/>
</dbReference>
<dbReference type="PANTHER" id="PTHR48100:SF44">
    <property type="entry name" value="PHOSPHATASE C1620.13-RELATED"/>
    <property type="match status" value="1"/>
</dbReference>
<dbReference type="Gene3D" id="3.40.50.1240">
    <property type="entry name" value="Phosphoglycerate mutase-like"/>
    <property type="match status" value="1"/>
</dbReference>
<accession>A0A382DTC3</accession>
<organism evidence="1">
    <name type="scientific">marine metagenome</name>
    <dbReference type="NCBI Taxonomy" id="408172"/>
    <lineage>
        <taxon>unclassified sequences</taxon>
        <taxon>metagenomes</taxon>
        <taxon>ecological metagenomes</taxon>
    </lineage>
</organism>
<dbReference type="AlphaFoldDB" id="A0A382DTC3"/>
<dbReference type="PANTHER" id="PTHR48100">
    <property type="entry name" value="BROAD-SPECIFICITY PHOSPHATASE YOR283W-RELATED"/>
    <property type="match status" value="1"/>
</dbReference>
<proteinExistence type="predicted"/>
<dbReference type="EMBL" id="UINC01040687">
    <property type="protein sequence ID" value="SVB40913.1"/>
    <property type="molecule type" value="Genomic_DNA"/>
</dbReference>
<evidence type="ECO:0008006" key="2">
    <source>
        <dbReference type="Google" id="ProtNLM"/>
    </source>
</evidence>
<gene>
    <name evidence="1" type="ORF">METZ01_LOCUS193767</name>
</gene>